<dbReference type="PROSITE" id="PS51186">
    <property type="entry name" value="GNAT"/>
    <property type="match status" value="1"/>
</dbReference>
<dbReference type="GO" id="GO:0016747">
    <property type="term" value="F:acyltransferase activity, transferring groups other than amino-acyl groups"/>
    <property type="evidence" value="ECO:0007669"/>
    <property type="project" value="InterPro"/>
</dbReference>
<dbReference type="RefSeq" id="WP_036654256.1">
    <property type="nucleotide sequence ID" value="NZ_CP121102.1"/>
</dbReference>
<dbReference type="PANTHER" id="PTHR43792">
    <property type="entry name" value="GNAT FAMILY, PUTATIVE (AFU_ORTHOLOGUE AFUA_3G00765)-RELATED-RELATED"/>
    <property type="match status" value="1"/>
</dbReference>
<dbReference type="Proteomes" id="UP001259239">
    <property type="component" value="Unassembled WGS sequence"/>
</dbReference>
<dbReference type="EMBL" id="JARQGV010000004">
    <property type="protein sequence ID" value="MDT2253725.1"/>
    <property type="molecule type" value="Genomic_DNA"/>
</dbReference>
<dbReference type="InterPro" id="IPR051531">
    <property type="entry name" value="N-acetyltransferase"/>
</dbReference>
<comment type="caution">
    <text evidence="2">The sequence shown here is derived from an EMBL/GenBank/DDBJ whole genome shotgun (WGS) entry which is preliminary data.</text>
</comment>
<dbReference type="InterPro" id="IPR000182">
    <property type="entry name" value="GNAT_dom"/>
</dbReference>
<accession>A0AAP5N640</accession>
<organism evidence="2 3">
    <name type="scientific">Paenibacillus larvae</name>
    <dbReference type="NCBI Taxonomy" id="1464"/>
    <lineage>
        <taxon>Bacteria</taxon>
        <taxon>Bacillati</taxon>
        <taxon>Bacillota</taxon>
        <taxon>Bacilli</taxon>
        <taxon>Bacillales</taxon>
        <taxon>Paenibacillaceae</taxon>
        <taxon>Paenibacillus</taxon>
    </lineage>
</organism>
<proteinExistence type="predicted"/>
<gene>
    <name evidence="2" type="ORF">P7H09_21445</name>
</gene>
<evidence type="ECO:0000259" key="1">
    <source>
        <dbReference type="PROSITE" id="PS51186"/>
    </source>
</evidence>
<dbReference type="AlphaFoldDB" id="A0AAP5N640"/>
<dbReference type="PANTHER" id="PTHR43792:SF1">
    <property type="entry name" value="N-ACETYLTRANSFERASE DOMAIN-CONTAINING PROTEIN"/>
    <property type="match status" value="1"/>
</dbReference>
<evidence type="ECO:0000313" key="2">
    <source>
        <dbReference type="EMBL" id="MDT2253725.1"/>
    </source>
</evidence>
<dbReference type="InterPro" id="IPR016181">
    <property type="entry name" value="Acyl_CoA_acyltransferase"/>
</dbReference>
<evidence type="ECO:0000313" key="3">
    <source>
        <dbReference type="Proteomes" id="UP001259239"/>
    </source>
</evidence>
<dbReference type="SUPFAM" id="SSF55729">
    <property type="entry name" value="Acyl-CoA N-acyltransferases (Nat)"/>
    <property type="match status" value="1"/>
</dbReference>
<dbReference type="Pfam" id="PF13302">
    <property type="entry name" value="Acetyltransf_3"/>
    <property type="match status" value="1"/>
</dbReference>
<feature type="domain" description="N-acetyltransferase" evidence="1">
    <location>
        <begin position="9"/>
        <end position="179"/>
    </location>
</feature>
<protein>
    <submittedName>
        <fullName evidence="2">GNAT family N-acetyltransferase</fullName>
    </submittedName>
</protein>
<reference evidence="2" key="1">
    <citation type="journal article" date="2023" name="J. Vet. Diagn. Invest.">
        <title>Oxytetracycline-resistant Paenibacillus larvae identified in commercial beekeeping operations in Saskatchewan using pooled honey sampling.</title>
        <authorList>
            <person name="Obshta O."/>
            <person name="Zabrodski M.W."/>
            <person name="Soomro T."/>
            <person name="Wilson G."/>
            <person name="Masood F."/>
            <person name="Thebeau J."/>
            <person name="Silva M.C.B."/>
            <person name="Biganski S."/>
            <person name="Kozii I.V."/>
            <person name="Koziy R.V."/>
            <person name="Raza M.F."/>
            <person name="Jose M.S."/>
            <person name="Simko E."/>
            <person name="Wood S.C."/>
        </authorList>
    </citation>
    <scope>NUCLEOTIDE SEQUENCE</scope>
    <source>
        <strain evidence="2">PL001</strain>
    </source>
</reference>
<dbReference type="Gene3D" id="3.40.630.30">
    <property type="match status" value="1"/>
</dbReference>
<reference evidence="2" key="2">
    <citation type="submission" date="2023-03" db="EMBL/GenBank/DDBJ databases">
        <authorList>
            <person name="Obshta O."/>
            <person name="Zabrodski M.W."/>
            <person name="Soomro T."/>
            <person name="Wilson G."/>
            <person name="Masood F."/>
            <person name="Thebeau J."/>
            <person name="Bezerra Da Silva M.C."/>
            <person name="Raza F."/>
            <person name="Biganski S."/>
            <person name="Jose M."/>
            <person name="Camilli M."/>
            <person name="Kozii I.V."/>
            <person name="Kozii R.V."/>
            <person name="Simko E."/>
            <person name="Wood S.C."/>
        </authorList>
    </citation>
    <scope>NUCLEOTIDE SEQUENCE</scope>
    <source>
        <strain evidence="2">PL001</strain>
    </source>
</reference>
<sequence>MIYLETSRLQLRDWEETDLEPFSRLNADEKVMRYFPKTLSIEETNVFYKSIISEFKECGFGLYAVEAKENKEFIGFIGFIGFHRATFEADFTPCIEIGWRLKKEAWGKGYATEGATACLHYGFKELGFSDIYSFTADVNQPSKNVMIKIGMNFIKTFNHPKVKKDSPLKKHVLFHINQK</sequence>
<name>A0AAP5N640_9BACL</name>